<name>A0A2G5PHL2_9MYCO</name>
<dbReference type="Gene3D" id="3.10.20.30">
    <property type="match status" value="1"/>
</dbReference>
<reference evidence="2 3" key="1">
    <citation type="journal article" date="2017" name="Infect. Genet. Evol.">
        <title>The new phylogeny of the genus Mycobacterium: The old and the news.</title>
        <authorList>
            <person name="Tortoli E."/>
            <person name="Fedrizzi T."/>
            <person name="Meehan C.J."/>
            <person name="Trovato A."/>
            <person name="Grottola A."/>
            <person name="Giacobazzi E."/>
            <person name="Serpini G.F."/>
            <person name="Tagliazucchi S."/>
            <person name="Fabio A."/>
            <person name="Bettua C."/>
            <person name="Bertorelli R."/>
            <person name="Frascaro F."/>
            <person name="De Sanctis V."/>
            <person name="Pecorari M."/>
            <person name="Jousson O."/>
            <person name="Segata N."/>
            <person name="Cirillo D.M."/>
        </authorList>
    </citation>
    <scope>NUCLEOTIDE SEQUENCE [LARGE SCALE GENOMIC DNA]</scope>
    <source>
        <strain evidence="2 3">CIP1034565</strain>
    </source>
</reference>
<dbReference type="Proteomes" id="UP000230551">
    <property type="component" value="Unassembled WGS sequence"/>
</dbReference>
<keyword evidence="3" id="KW-1185">Reference proteome</keyword>
<dbReference type="GO" id="GO:0051536">
    <property type="term" value="F:iron-sulfur cluster binding"/>
    <property type="evidence" value="ECO:0007669"/>
    <property type="project" value="InterPro"/>
</dbReference>
<dbReference type="EMBL" id="PDCN02000001">
    <property type="protein sequence ID" value="PIB77777.1"/>
    <property type="molecule type" value="Genomic_DNA"/>
</dbReference>
<dbReference type="AlphaFoldDB" id="A0A2G5PHL2"/>
<dbReference type="RefSeq" id="WP_090588865.1">
    <property type="nucleotide sequence ID" value="NZ_CP104302.1"/>
</dbReference>
<comment type="caution">
    <text evidence="2">The sequence shown here is derived from an EMBL/GenBank/DDBJ whole genome shotgun (WGS) entry which is preliminary data.</text>
</comment>
<accession>A0A2G5PHL2</accession>
<evidence type="ECO:0000313" key="3">
    <source>
        <dbReference type="Proteomes" id="UP000230551"/>
    </source>
</evidence>
<dbReference type="InterPro" id="IPR001041">
    <property type="entry name" value="2Fe-2S_ferredoxin-type"/>
</dbReference>
<dbReference type="OrthoDB" id="4484726at2"/>
<dbReference type="CDD" id="cd00207">
    <property type="entry name" value="fer2"/>
    <property type="match status" value="1"/>
</dbReference>
<dbReference type="InterPro" id="IPR036010">
    <property type="entry name" value="2Fe-2S_ferredoxin-like_sf"/>
</dbReference>
<proteinExistence type="predicted"/>
<protein>
    <submittedName>
        <fullName evidence="2">(2Fe-2S)-binding protein</fullName>
    </submittedName>
</protein>
<dbReference type="SUPFAM" id="SSF54292">
    <property type="entry name" value="2Fe-2S ferredoxin-like"/>
    <property type="match status" value="1"/>
</dbReference>
<dbReference type="Pfam" id="PF00111">
    <property type="entry name" value="Fer2"/>
    <property type="match status" value="1"/>
</dbReference>
<evidence type="ECO:0000259" key="1">
    <source>
        <dbReference type="Pfam" id="PF00111"/>
    </source>
</evidence>
<gene>
    <name evidence="2" type="ORF">CQY22_001855</name>
</gene>
<dbReference type="STRING" id="85968.GCA_900073015_01476"/>
<organism evidence="2 3">
    <name type="scientific">Mycolicibacterium brumae</name>
    <dbReference type="NCBI Taxonomy" id="85968"/>
    <lineage>
        <taxon>Bacteria</taxon>
        <taxon>Bacillati</taxon>
        <taxon>Actinomycetota</taxon>
        <taxon>Actinomycetes</taxon>
        <taxon>Mycobacteriales</taxon>
        <taxon>Mycobacteriaceae</taxon>
        <taxon>Mycolicibacterium</taxon>
    </lineage>
</organism>
<sequence>MTVQPAGVSFSAQVGQTVMAAALAAGYRWPTICGGEGLCQVCHLEVLQSPEHLDPAEPDEEQLLRDLTGGPGGRGDHVRLACQAVVRADVTVFKRGVRKAKNVG</sequence>
<feature type="domain" description="2Fe-2S ferredoxin-type" evidence="1">
    <location>
        <begin position="2"/>
        <end position="86"/>
    </location>
</feature>
<evidence type="ECO:0000313" key="2">
    <source>
        <dbReference type="EMBL" id="PIB77777.1"/>
    </source>
</evidence>
<dbReference type="InterPro" id="IPR012675">
    <property type="entry name" value="Beta-grasp_dom_sf"/>
</dbReference>